<evidence type="ECO:0000313" key="3">
    <source>
        <dbReference type="Proteomes" id="UP000315295"/>
    </source>
</evidence>
<organism evidence="2 3">
    <name type="scientific">Malus baccata</name>
    <name type="common">Siberian crab apple</name>
    <name type="synonym">Pyrus baccata</name>
    <dbReference type="NCBI Taxonomy" id="106549"/>
    <lineage>
        <taxon>Eukaryota</taxon>
        <taxon>Viridiplantae</taxon>
        <taxon>Streptophyta</taxon>
        <taxon>Embryophyta</taxon>
        <taxon>Tracheophyta</taxon>
        <taxon>Spermatophyta</taxon>
        <taxon>Magnoliopsida</taxon>
        <taxon>eudicotyledons</taxon>
        <taxon>Gunneridae</taxon>
        <taxon>Pentapetalae</taxon>
        <taxon>rosids</taxon>
        <taxon>fabids</taxon>
        <taxon>Rosales</taxon>
        <taxon>Rosaceae</taxon>
        <taxon>Amygdaloideae</taxon>
        <taxon>Maleae</taxon>
        <taxon>Malus</taxon>
    </lineage>
</organism>
<reference evidence="2 3" key="1">
    <citation type="journal article" date="2019" name="G3 (Bethesda)">
        <title>Sequencing of a Wild Apple (Malus baccata) Genome Unravels the Differences Between Cultivated and Wild Apple Species Regarding Disease Resistance and Cold Tolerance.</title>
        <authorList>
            <person name="Chen X."/>
        </authorList>
    </citation>
    <scope>NUCLEOTIDE SEQUENCE [LARGE SCALE GENOMIC DNA]</scope>
    <source>
        <strain evidence="3">cv. Shandingzi</strain>
        <tissue evidence="2">Leaves</tissue>
    </source>
</reference>
<dbReference type="AlphaFoldDB" id="A0A540L8N7"/>
<evidence type="ECO:0000313" key="2">
    <source>
        <dbReference type="EMBL" id="TQD82858.1"/>
    </source>
</evidence>
<feature type="region of interest" description="Disordered" evidence="1">
    <location>
        <begin position="1"/>
        <end position="21"/>
    </location>
</feature>
<sequence>MLRDQRIKQPTNGSKPIHMDKGSTINRMVKNTNRATAEFQIRLIQSGKIDVLDLQEKGNFLQIC</sequence>
<gene>
    <name evidence="2" type="ORF">C1H46_031605</name>
</gene>
<comment type="caution">
    <text evidence="2">The sequence shown here is derived from an EMBL/GenBank/DDBJ whole genome shotgun (WGS) entry which is preliminary data.</text>
</comment>
<keyword evidence="3" id="KW-1185">Reference proteome</keyword>
<protein>
    <submittedName>
        <fullName evidence="2">Uncharacterized protein</fullName>
    </submittedName>
</protein>
<dbReference type="EMBL" id="VIEB01000705">
    <property type="protein sequence ID" value="TQD82858.1"/>
    <property type="molecule type" value="Genomic_DNA"/>
</dbReference>
<evidence type="ECO:0000256" key="1">
    <source>
        <dbReference type="SAM" id="MobiDB-lite"/>
    </source>
</evidence>
<name>A0A540L8N7_MALBA</name>
<accession>A0A540L8N7</accession>
<proteinExistence type="predicted"/>
<dbReference type="Proteomes" id="UP000315295">
    <property type="component" value="Unassembled WGS sequence"/>
</dbReference>